<dbReference type="PANTHER" id="PTHR13379:SF0">
    <property type="entry name" value="UPF0415 PROTEIN C7ORF25"/>
    <property type="match status" value="1"/>
</dbReference>
<evidence type="ECO:0000313" key="2">
    <source>
        <dbReference type="EMBL" id="EMD37000.1"/>
    </source>
</evidence>
<sequence length="659" mass="71721">MSVFAPTLPKPPILDTSVRLDLPPQVSAEAQGESVPRLRALRDAVQRDLSVLDKFLADPQCAALPPLSTNAPYLVAVWNEVLCAPAPVTAIWQTFPDPAQVQGKATRKRGSQKPPGVKVDVVADGGRRWIRVNTIKNSRLLAEFRELDSYLTSSEEESLDEGSPSSSGSTPRSSSPRSRRVPPLDNSLLGSARTLLDTASAHPHPGTHVPQVTLRLTRLDPTCGDDARIPQTIAALREMGLEVQLGERAPGEVSTAHMSNAGETKETEPIPTQKVNLDLSLLLALVSDIAHAHLPRDEVEAKARYMPPKGGAYWKWKMGSREEEHDGDAVDSDTDQTDESWQEHSRALGQQTMQEMRRGLLQDMYERLVQLYPPTAAALSSPSSNQADAADGFLRPHVEFYTTPAARMRFLQIVLSKIGGPAEQRRARALFCLPDDYSPEPLSSSDTPPDDAPTQPQDGSSQTNGTLTPYATQTIHARIAEEAYWSGSRHPPGLLPLIPIRVFPSIESLASVPSLTHSLAALEISSTSSSDPVPQTSSPFCRELAQTCRSILATHDAPASAPRPPRLTRHTAESLLAGAARGWTTMTANRASVRAVLRGVRALAEDGGLVTYLDEQVTVDDERDWSYENRARQARAALWVVDPRSLAEGMRADSLDRVS</sequence>
<feature type="region of interest" description="Disordered" evidence="1">
    <location>
        <begin position="437"/>
        <end position="467"/>
    </location>
</feature>
<evidence type="ECO:0008006" key="4">
    <source>
        <dbReference type="Google" id="ProtNLM"/>
    </source>
</evidence>
<feature type="compositionally biased region" description="Low complexity" evidence="1">
    <location>
        <begin position="161"/>
        <end position="184"/>
    </location>
</feature>
<feature type="compositionally biased region" description="Acidic residues" evidence="1">
    <location>
        <begin position="329"/>
        <end position="340"/>
    </location>
</feature>
<feature type="region of interest" description="Disordered" evidence="1">
    <location>
        <begin position="153"/>
        <end position="187"/>
    </location>
</feature>
<accession>M2QXY0</accession>
<protein>
    <recommendedName>
        <fullName evidence="4">DUF1308 domain-containing protein</fullName>
    </recommendedName>
</protein>
<feature type="region of interest" description="Disordered" evidence="1">
    <location>
        <begin position="324"/>
        <end position="346"/>
    </location>
</feature>
<dbReference type="AlphaFoldDB" id="M2QXY0"/>
<dbReference type="HOGENOM" id="CLU_019578_0_0_1"/>
<dbReference type="EMBL" id="KB445797">
    <property type="protein sequence ID" value="EMD37000.1"/>
    <property type="molecule type" value="Genomic_DNA"/>
</dbReference>
<organism evidence="2 3">
    <name type="scientific">Ceriporiopsis subvermispora (strain B)</name>
    <name type="common">White-rot fungus</name>
    <name type="synonym">Gelatoporia subvermispora</name>
    <dbReference type="NCBI Taxonomy" id="914234"/>
    <lineage>
        <taxon>Eukaryota</taxon>
        <taxon>Fungi</taxon>
        <taxon>Dikarya</taxon>
        <taxon>Basidiomycota</taxon>
        <taxon>Agaricomycotina</taxon>
        <taxon>Agaricomycetes</taxon>
        <taxon>Polyporales</taxon>
        <taxon>Gelatoporiaceae</taxon>
        <taxon>Gelatoporia</taxon>
    </lineage>
</organism>
<dbReference type="Proteomes" id="UP000016930">
    <property type="component" value="Unassembled WGS sequence"/>
</dbReference>
<reference evidence="2 3" key="1">
    <citation type="journal article" date="2012" name="Proc. Natl. Acad. Sci. U.S.A.">
        <title>Comparative genomics of Ceriporiopsis subvermispora and Phanerochaete chrysosporium provide insight into selective ligninolysis.</title>
        <authorList>
            <person name="Fernandez-Fueyo E."/>
            <person name="Ruiz-Duenas F.J."/>
            <person name="Ferreira P."/>
            <person name="Floudas D."/>
            <person name="Hibbett D.S."/>
            <person name="Canessa P."/>
            <person name="Larrondo L.F."/>
            <person name="James T.Y."/>
            <person name="Seelenfreund D."/>
            <person name="Lobos S."/>
            <person name="Polanco R."/>
            <person name="Tello M."/>
            <person name="Honda Y."/>
            <person name="Watanabe T."/>
            <person name="Watanabe T."/>
            <person name="Ryu J.S."/>
            <person name="Kubicek C.P."/>
            <person name="Schmoll M."/>
            <person name="Gaskell J."/>
            <person name="Hammel K.E."/>
            <person name="St John F.J."/>
            <person name="Vanden Wymelenberg A."/>
            <person name="Sabat G."/>
            <person name="Splinter BonDurant S."/>
            <person name="Syed K."/>
            <person name="Yadav J.S."/>
            <person name="Doddapaneni H."/>
            <person name="Subramanian V."/>
            <person name="Lavin J.L."/>
            <person name="Oguiza J.A."/>
            <person name="Perez G."/>
            <person name="Pisabarro A.G."/>
            <person name="Ramirez L."/>
            <person name="Santoyo F."/>
            <person name="Master E."/>
            <person name="Coutinho P.M."/>
            <person name="Henrissat B."/>
            <person name="Lombard V."/>
            <person name="Magnuson J.K."/>
            <person name="Kuees U."/>
            <person name="Hori C."/>
            <person name="Igarashi K."/>
            <person name="Samejima M."/>
            <person name="Held B.W."/>
            <person name="Barry K.W."/>
            <person name="LaButti K.M."/>
            <person name="Lapidus A."/>
            <person name="Lindquist E.A."/>
            <person name="Lucas S.M."/>
            <person name="Riley R."/>
            <person name="Salamov A.A."/>
            <person name="Hoffmeister D."/>
            <person name="Schwenk D."/>
            <person name="Hadar Y."/>
            <person name="Yarden O."/>
            <person name="de Vries R.P."/>
            <person name="Wiebenga A."/>
            <person name="Stenlid J."/>
            <person name="Eastwood D."/>
            <person name="Grigoriev I.V."/>
            <person name="Berka R.M."/>
            <person name="Blanchette R.A."/>
            <person name="Kersten P."/>
            <person name="Martinez A.T."/>
            <person name="Vicuna R."/>
            <person name="Cullen D."/>
        </authorList>
    </citation>
    <scope>NUCLEOTIDE SEQUENCE [LARGE SCALE GENOMIC DNA]</scope>
    <source>
        <strain evidence="2 3">B</strain>
    </source>
</reference>
<evidence type="ECO:0000313" key="3">
    <source>
        <dbReference type="Proteomes" id="UP000016930"/>
    </source>
</evidence>
<gene>
    <name evidence="2" type="ORF">CERSUDRAFT_95271</name>
</gene>
<name>M2QXY0_CERS8</name>
<feature type="compositionally biased region" description="Low complexity" evidence="1">
    <location>
        <begin position="439"/>
        <end position="458"/>
    </location>
</feature>
<feature type="region of interest" description="Disordered" evidence="1">
    <location>
        <begin position="250"/>
        <end position="269"/>
    </location>
</feature>
<dbReference type="PANTHER" id="PTHR13379">
    <property type="entry name" value="UNCHARACTERIZED DUF1308"/>
    <property type="match status" value="1"/>
</dbReference>
<dbReference type="OrthoDB" id="14527at2759"/>
<keyword evidence="3" id="KW-1185">Reference proteome</keyword>
<evidence type="ECO:0000256" key="1">
    <source>
        <dbReference type="SAM" id="MobiDB-lite"/>
    </source>
</evidence>
<proteinExistence type="predicted"/>